<reference evidence="1" key="1">
    <citation type="submission" date="2021-05" db="EMBL/GenBank/DDBJ databases">
        <authorList>
            <person name="Alioto T."/>
            <person name="Alioto T."/>
            <person name="Gomez Garrido J."/>
        </authorList>
    </citation>
    <scope>NUCLEOTIDE SEQUENCE</scope>
</reference>
<evidence type="ECO:0000313" key="1">
    <source>
        <dbReference type="EMBL" id="CAG6670302.1"/>
    </source>
</evidence>
<name>A0A8D8SQ06_9HEMI</name>
<organism evidence="1">
    <name type="scientific">Cacopsylla melanoneura</name>
    <dbReference type="NCBI Taxonomy" id="428564"/>
    <lineage>
        <taxon>Eukaryota</taxon>
        <taxon>Metazoa</taxon>
        <taxon>Ecdysozoa</taxon>
        <taxon>Arthropoda</taxon>
        <taxon>Hexapoda</taxon>
        <taxon>Insecta</taxon>
        <taxon>Pterygota</taxon>
        <taxon>Neoptera</taxon>
        <taxon>Paraneoptera</taxon>
        <taxon>Hemiptera</taxon>
        <taxon>Sternorrhyncha</taxon>
        <taxon>Psylloidea</taxon>
        <taxon>Psyllidae</taxon>
        <taxon>Psyllinae</taxon>
        <taxon>Cacopsylla</taxon>
    </lineage>
</organism>
<protein>
    <recommendedName>
        <fullName evidence="2">Reverse transcriptase</fullName>
    </recommendedName>
</protein>
<dbReference type="EMBL" id="HBUF01223049">
    <property type="protein sequence ID" value="CAG6670302.1"/>
    <property type="molecule type" value="Transcribed_RNA"/>
</dbReference>
<evidence type="ECO:0008006" key="2">
    <source>
        <dbReference type="Google" id="ProtNLM"/>
    </source>
</evidence>
<dbReference type="AlphaFoldDB" id="A0A8D8SQ06"/>
<proteinExistence type="predicted"/>
<sequence>MNEVFERYKMKINMKKTEILVCSKEKDEVNILVNNERIKQITIFKYLGSNITEDAKCTGDIKQRIVLAKIAFNKKKTLLCSNNVSLTIRKQLIKSLVWSVAL</sequence>
<accession>A0A8D8SQ06</accession>